<dbReference type="PROSITE" id="PS51070">
    <property type="entry name" value="SHD"/>
    <property type="match status" value="1"/>
</dbReference>
<dbReference type="PANTHER" id="PTHR10529">
    <property type="entry name" value="AP COMPLEX SUBUNIT MU"/>
    <property type="match status" value="1"/>
</dbReference>
<evidence type="ECO:0000259" key="5">
    <source>
        <dbReference type="PROSITE" id="PS51070"/>
    </source>
</evidence>
<evidence type="ECO:0000256" key="1">
    <source>
        <dbReference type="ARBA" id="ARBA00004496"/>
    </source>
</evidence>
<evidence type="ECO:0000256" key="3">
    <source>
        <dbReference type="ARBA" id="ARBA00022490"/>
    </source>
</evidence>
<dbReference type="InterPro" id="IPR036168">
    <property type="entry name" value="AP2_Mu_C_sf"/>
</dbReference>
<comment type="subcellular location">
    <subcellularLocation>
        <location evidence="1">Cytoplasm</location>
    </subcellularLocation>
</comment>
<evidence type="ECO:0000256" key="2">
    <source>
        <dbReference type="ARBA" id="ARBA00005579"/>
    </source>
</evidence>
<evidence type="ECO:0000313" key="7">
    <source>
        <dbReference type="EMBL" id="SSX27841.1"/>
    </source>
</evidence>
<evidence type="ECO:0000256" key="4">
    <source>
        <dbReference type="ARBA" id="ARBA00022583"/>
    </source>
</evidence>
<dbReference type="EMBL" id="UFQT01000888">
    <property type="protein sequence ID" value="SSX27841.1"/>
    <property type="molecule type" value="Genomic_DNA"/>
</dbReference>
<accession>A0A336MEM6</accession>
<dbReference type="Gene3D" id="2.60.40.1170">
    <property type="entry name" value="Mu homology domain, subdomain B"/>
    <property type="match status" value="1"/>
</dbReference>
<reference evidence="7" key="1">
    <citation type="submission" date="2018-07" db="EMBL/GenBank/DDBJ databases">
        <authorList>
            <person name="Quirk P.G."/>
            <person name="Krulwich T.A."/>
        </authorList>
    </citation>
    <scope>NUCLEOTIDE SEQUENCE</scope>
</reference>
<dbReference type="InterPro" id="IPR028565">
    <property type="entry name" value="MHD"/>
</dbReference>
<name>A0A336MEM6_CULSO</name>
<dbReference type="InterPro" id="IPR012320">
    <property type="entry name" value="SHD_dom"/>
</dbReference>
<keyword evidence="3" id="KW-0963">Cytoplasm</keyword>
<protein>
    <submittedName>
        <fullName evidence="7">CSON014886 protein</fullName>
    </submittedName>
</protein>
<dbReference type="InterPro" id="IPR050431">
    <property type="entry name" value="Adaptor_comp_med_subunit"/>
</dbReference>
<dbReference type="VEuPathDB" id="VectorBase:CSON014886"/>
<dbReference type="SUPFAM" id="SSF49447">
    <property type="entry name" value="Second domain of Mu2 adaptin subunit (ap50) of ap2 adaptor"/>
    <property type="match status" value="1"/>
</dbReference>
<proteinExistence type="inferred from homology"/>
<evidence type="ECO:0000259" key="6">
    <source>
        <dbReference type="PROSITE" id="PS51072"/>
    </source>
</evidence>
<gene>
    <name evidence="7" type="primary">CSON014886</name>
</gene>
<organism evidence="7">
    <name type="scientific">Culicoides sonorensis</name>
    <name type="common">Biting midge</name>
    <dbReference type="NCBI Taxonomy" id="179676"/>
    <lineage>
        <taxon>Eukaryota</taxon>
        <taxon>Metazoa</taxon>
        <taxon>Ecdysozoa</taxon>
        <taxon>Arthropoda</taxon>
        <taxon>Hexapoda</taxon>
        <taxon>Insecta</taxon>
        <taxon>Pterygota</taxon>
        <taxon>Neoptera</taxon>
        <taxon>Endopterygota</taxon>
        <taxon>Diptera</taxon>
        <taxon>Nematocera</taxon>
        <taxon>Chironomoidea</taxon>
        <taxon>Ceratopogonidae</taxon>
        <taxon>Ceratopogoninae</taxon>
        <taxon>Culicoides</taxon>
        <taxon>Monoculicoides</taxon>
    </lineage>
</organism>
<feature type="domain" description="SHD" evidence="5">
    <location>
        <begin position="476"/>
        <end position="650"/>
    </location>
</feature>
<sequence length="728" mass="82326">MANPFLYTDENVDETASFNPFFNSEVDENLSENPFLSDSNPFAYINENQSNENDDKLIDIQKQYSINLNTIHNDNIDIMGDKENQILNTVDLSDRNFAIKAEKSNPPSNMQDLISTLSTQLDMTSNKLLGQIPATRTPSPVSMRDLHSPSPTPDAVFEDLLGDSNENLMESENIVGTQLTKTNEDILNLYNPPRERKQMDFLCDDNISFENEKPDFSEDQAISNDLLHIDKQKTIENIDSENVNFIEELNLSSKGVTLDKSISQSKIIENDEVSSVDSALNPFSSENATYINDNKIDISVTETAETLITNNSEKSPLEIQEHEKNYPIDTCLIEEPDKFDLFTVKFEESKSKRNSLTINENEFVISTGSSDAWGAENNTISGILGFDADDNFSAMEISFDMVSQNVSEEPILTSNQSEIIDESKIVNPFESSLRHEDIPKTFERSASQETPPTPLFDEDVSQPLEDFPRINYTGNGWEMQLRSPKQKKITGQRFWKKIWVRLIYQNGTPVVQLLNSSTDKDPFQEIPLQPSYSVSEIGAQQYDQYGKIFTIKLQYIFYKERPGVRPGQVTKAERITNKLSRFAAYAIQGDYEGVKEFGSDLKKLGLPVEHAPQVSQLLKVGSMNYEDMKAFSMCVEEALFKMPLGRERALIYKMEEVQVTAVDEIYAEQDSDGHVAKQIARVRLFFLSFLSGMPTIELGVNDVWRQGREVVGRHDIIPVATEGIAISL</sequence>
<dbReference type="GO" id="GO:0006897">
    <property type="term" value="P:endocytosis"/>
    <property type="evidence" value="ECO:0007669"/>
    <property type="project" value="UniProtKB-KW"/>
</dbReference>
<comment type="similarity">
    <text evidence="2">Belongs to the Stoned B family.</text>
</comment>
<keyword evidence="4" id="KW-0254">Endocytosis</keyword>
<dbReference type="AlphaFoldDB" id="A0A336MEM6"/>
<feature type="domain" description="MHD" evidence="6">
    <location>
        <begin position="654"/>
        <end position="728"/>
    </location>
</feature>
<dbReference type="PROSITE" id="PS51072">
    <property type="entry name" value="MHD"/>
    <property type="match status" value="1"/>
</dbReference>
<dbReference type="GO" id="GO:0005737">
    <property type="term" value="C:cytoplasm"/>
    <property type="evidence" value="ECO:0007669"/>
    <property type="project" value="UniProtKB-SubCell"/>
</dbReference>